<name>B5EH56_CITBB</name>
<dbReference type="EMBL" id="CP001124">
    <property type="protein sequence ID" value="ACH38158.1"/>
    <property type="molecule type" value="Genomic_DNA"/>
</dbReference>
<feature type="region of interest" description="Disordered" evidence="1">
    <location>
        <begin position="1"/>
        <end position="69"/>
    </location>
</feature>
<dbReference type="SUPFAM" id="SSF47598">
    <property type="entry name" value="Ribbon-helix-helix"/>
    <property type="match status" value="1"/>
</dbReference>
<dbReference type="InterPro" id="IPR010985">
    <property type="entry name" value="Ribbon_hlx_hlx"/>
</dbReference>
<reference evidence="2 3" key="2">
    <citation type="journal article" date="2010" name="BMC Genomics">
        <title>The genome of Geobacter bemidjiensis, exemplar for the subsurface clade of Geobacter species that predominate in Fe(III)-reducing subsurface environments.</title>
        <authorList>
            <person name="Aklujkar M."/>
            <person name="Young N.D."/>
            <person name="Holmes D."/>
            <person name="Chavan M."/>
            <person name="Risso C."/>
            <person name="Kiss H.E."/>
            <person name="Han C.S."/>
            <person name="Land M.L."/>
            <person name="Lovley D.R."/>
        </authorList>
    </citation>
    <scope>NUCLEOTIDE SEQUENCE [LARGE SCALE GENOMIC DNA]</scope>
    <source>
        <strain evidence="3">ATCC BAA-1014 / DSM 16622 / JCM 12645 / Bem</strain>
    </source>
</reference>
<dbReference type="Proteomes" id="UP000008825">
    <property type="component" value="Chromosome"/>
</dbReference>
<dbReference type="KEGG" id="gbm:Gbem_1138"/>
<protein>
    <submittedName>
        <fullName evidence="2">Uncharacterized protein</fullName>
    </submittedName>
</protein>
<reference evidence="2 3" key="1">
    <citation type="submission" date="2008-07" db="EMBL/GenBank/DDBJ databases">
        <title>Complete sequence of Geobacter bemidjiensis BEM.</title>
        <authorList>
            <consortium name="US DOE Joint Genome Institute"/>
            <person name="Lucas S."/>
            <person name="Copeland A."/>
            <person name="Lapidus A."/>
            <person name="Glavina del Rio T."/>
            <person name="Dalin E."/>
            <person name="Tice H."/>
            <person name="Bruce D."/>
            <person name="Goodwin L."/>
            <person name="Pitluck S."/>
            <person name="Kiss H."/>
            <person name="Brettin T."/>
            <person name="Detter J.C."/>
            <person name="Han C."/>
            <person name="Kuske C.R."/>
            <person name="Schmutz J."/>
            <person name="Larimer F."/>
            <person name="Land M."/>
            <person name="Hauser L."/>
            <person name="Kyrpides N."/>
            <person name="Lykidis A."/>
            <person name="Lovley D."/>
            <person name="Richardson P."/>
        </authorList>
    </citation>
    <scope>NUCLEOTIDE SEQUENCE [LARGE SCALE GENOMIC DNA]</scope>
    <source>
        <strain evidence="3">ATCC BAA-1014 / DSM 16622 / JCM 12645 / Bem</strain>
    </source>
</reference>
<dbReference type="GO" id="GO:0006355">
    <property type="term" value="P:regulation of DNA-templated transcription"/>
    <property type="evidence" value="ECO:0007669"/>
    <property type="project" value="InterPro"/>
</dbReference>
<dbReference type="RefSeq" id="WP_012529570.1">
    <property type="nucleotide sequence ID" value="NC_011146.1"/>
</dbReference>
<evidence type="ECO:0000256" key="1">
    <source>
        <dbReference type="SAM" id="MobiDB-lite"/>
    </source>
</evidence>
<keyword evidence="3" id="KW-1185">Reference proteome</keyword>
<gene>
    <name evidence="2" type="ordered locus">Gbem_1138</name>
</gene>
<proteinExistence type="predicted"/>
<evidence type="ECO:0000313" key="2">
    <source>
        <dbReference type="EMBL" id="ACH38158.1"/>
    </source>
</evidence>
<evidence type="ECO:0000313" key="3">
    <source>
        <dbReference type="Proteomes" id="UP000008825"/>
    </source>
</evidence>
<sequence length="119" mass="13052">MSDTENQMGLFESGELLPEKPLAAPAPPPQPEPRPRPRPAAKQADSPAAARRERPEKRASRKGAQAKVPVKAVSGLVPEGDVRLTANIRQDLHLKLKIASAYRRTTIGEIIEELVEKYV</sequence>
<accession>B5EH56</accession>
<dbReference type="OrthoDB" id="8776210at2"/>
<feature type="compositionally biased region" description="Low complexity" evidence="1">
    <location>
        <begin position="40"/>
        <end position="49"/>
    </location>
</feature>
<dbReference type="Gene3D" id="1.10.1220.10">
    <property type="entry name" value="Met repressor-like"/>
    <property type="match status" value="1"/>
</dbReference>
<dbReference type="HOGENOM" id="CLU_2093333_0_0_7"/>
<dbReference type="AlphaFoldDB" id="B5EH56"/>
<organism evidence="2 3">
    <name type="scientific">Citrifermentans bemidjiense (strain ATCC BAA-1014 / DSM 16622 / JCM 12645 / Bem)</name>
    <name type="common">Geobacter bemidjiensis</name>
    <dbReference type="NCBI Taxonomy" id="404380"/>
    <lineage>
        <taxon>Bacteria</taxon>
        <taxon>Pseudomonadati</taxon>
        <taxon>Thermodesulfobacteriota</taxon>
        <taxon>Desulfuromonadia</taxon>
        <taxon>Geobacterales</taxon>
        <taxon>Geobacteraceae</taxon>
        <taxon>Citrifermentans</taxon>
    </lineage>
</organism>
<dbReference type="InterPro" id="IPR013321">
    <property type="entry name" value="Arc_rbn_hlx_hlx"/>
</dbReference>